<organism>
    <name type="scientific">Serpula lacrymans var. lacrymans (strain S7.9)</name>
    <name type="common">Dry rot fungus</name>
    <dbReference type="NCBI Taxonomy" id="578457"/>
    <lineage>
        <taxon>Eukaryota</taxon>
        <taxon>Fungi</taxon>
        <taxon>Dikarya</taxon>
        <taxon>Basidiomycota</taxon>
        <taxon>Agaricomycotina</taxon>
        <taxon>Agaricomycetes</taxon>
        <taxon>Agaricomycetidae</taxon>
        <taxon>Boletales</taxon>
        <taxon>Coniophorineae</taxon>
        <taxon>Serpulaceae</taxon>
        <taxon>Serpula</taxon>
    </lineage>
</organism>
<dbReference type="Proteomes" id="UP000008064">
    <property type="component" value="Unassembled WGS sequence"/>
</dbReference>
<proteinExistence type="predicted"/>
<dbReference type="KEGG" id="sla:SERLADRAFT_400349"/>
<dbReference type="RefSeq" id="XP_007322947.1">
    <property type="nucleotide sequence ID" value="XM_007322885.1"/>
</dbReference>
<dbReference type="AlphaFoldDB" id="F8P973"/>
<accession>F8P973</accession>
<dbReference type="EMBL" id="GL945441">
    <property type="protein sequence ID" value="EGO20202.1"/>
    <property type="molecule type" value="Genomic_DNA"/>
</dbReference>
<reference evidence="1" key="1">
    <citation type="submission" date="2011-04" db="EMBL/GenBank/DDBJ databases">
        <title>Evolution of plant cell wall degrading machinery underlies the functional diversity of forest fungi.</title>
        <authorList>
            <consortium name="US DOE Joint Genome Institute (JGI-PGF)"/>
            <person name="Eastwood D.C."/>
            <person name="Floudas D."/>
            <person name="Binder M."/>
            <person name="Majcherczyk A."/>
            <person name="Schneider P."/>
            <person name="Aerts A."/>
            <person name="Asiegbu F.O."/>
            <person name="Baker S.E."/>
            <person name="Barry K."/>
            <person name="Bendiksby M."/>
            <person name="Blumentritt M."/>
            <person name="Coutinho P.M."/>
            <person name="Cullen D."/>
            <person name="Cullen D."/>
            <person name="Gathman A."/>
            <person name="Goodell B."/>
            <person name="Henrissat B."/>
            <person name="Ihrmark K."/>
            <person name="Kauserud H."/>
            <person name="Kohler A."/>
            <person name="LaButti K."/>
            <person name="Lapidus A."/>
            <person name="Lavin J.L."/>
            <person name="Lee Y.-H."/>
            <person name="Lindquist E."/>
            <person name="Lilly W."/>
            <person name="Lucas S."/>
            <person name="Morin E."/>
            <person name="Murat C."/>
            <person name="Oguiza J.A."/>
            <person name="Park J."/>
            <person name="Pisabarro A.G."/>
            <person name="Riley R."/>
            <person name="Rosling A."/>
            <person name="Salamov A."/>
            <person name="Schmidt O."/>
            <person name="Schmutz J."/>
            <person name="Skrede I."/>
            <person name="Stenlid J."/>
            <person name="Wiebenga A."/>
            <person name="Xie X."/>
            <person name="Kues U."/>
            <person name="Hibbett D.S."/>
            <person name="Hoffmeister D."/>
            <person name="Hogberg N."/>
            <person name="Martin F."/>
            <person name="Grigoriev I.V."/>
            <person name="Watkinson S.C."/>
        </authorList>
    </citation>
    <scope>NUCLEOTIDE SEQUENCE</scope>
    <source>
        <strain evidence="1">S7.9</strain>
    </source>
</reference>
<gene>
    <name evidence="1" type="ORF">SERLADRAFT_400349</name>
</gene>
<evidence type="ECO:0000313" key="1">
    <source>
        <dbReference type="EMBL" id="EGO20202.1"/>
    </source>
</evidence>
<sequence length="67" mass="7434">MVSRQYCVLEYHYRWGTSLGSPFKLLSGQSFTSTGFPDSAEAGISKVSNFLTHLDHTLLTFKTSSSI</sequence>
<dbReference type="GeneID" id="18812027"/>
<protein>
    <submittedName>
        <fullName evidence="1">Uncharacterized protein</fullName>
    </submittedName>
</protein>
<name>F8P973_SERL9</name>
<dbReference type="HOGENOM" id="CLU_2813987_0_0_1"/>